<proteinExistence type="predicted"/>
<dbReference type="AlphaFoldDB" id="A0A3A3YZA0"/>
<dbReference type="InterPro" id="IPR003737">
    <property type="entry name" value="GlcNAc_PI_deacetylase-related"/>
</dbReference>
<evidence type="ECO:0000313" key="2">
    <source>
        <dbReference type="EMBL" id="RJK95389.1"/>
    </source>
</evidence>
<protein>
    <submittedName>
        <fullName evidence="2">PIG-L family deacetylase</fullName>
    </submittedName>
</protein>
<dbReference type="SUPFAM" id="SSF102588">
    <property type="entry name" value="LmbE-like"/>
    <property type="match status" value="1"/>
</dbReference>
<reference evidence="2 3" key="1">
    <citation type="submission" date="2018-09" db="EMBL/GenBank/DDBJ databases">
        <title>YIM 75000 draft genome.</title>
        <authorList>
            <person name="Tang S."/>
            <person name="Feng Y."/>
        </authorList>
    </citation>
    <scope>NUCLEOTIDE SEQUENCE [LARGE SCALE GENOMIC DNA]</scope>
    <source>
        <strain evidence="2 3">YIM 75000</strain>
    </source>
</reference>
<comment type="caution">
    <text evidence="2">The sequence shown here is derived from an EMBL/GenBank/DDBJ whole genome shotgun (WGS) entry which is preliminary data.</text>
</comment>
<dbReference type="InterPro" id="IPR024078">
    <property type="entry name" value="LmbE-like_dom_sf"/>
</dbReference>
<sequence>MLPLVDEQPDLAPLDLEIGRVLAVVAHPDDVEYGAAAAVAAWTAAGHEVAYLLATRGEAGIDGLEPAECARVREEEQRASARVVGVEVVEFLDHPDGVVEYGVPLRRDITAAVRRHRPDTLLLFNHRETWAPGTLNSPDHRAVGQAGLDAAGDAGNRWVFPELGPPHQVRAALVAGSPLATHAIDVSATVDAGIASLREHRAYLEGLGDHPMADPEFLRVFLEQAGTRFGGRPALAVEVYRF</sequence>
<dbReference type="EMBL" id="QZEZ01000005">
    <property type="protein sequence ID" value="RJK95389.1"/>
    <property type="molecule type" value="Genomic_DNA"/>
</dbReference>
<dbReference type="PANTHER" id="PTHR12993:SF28">
    <property type="entry name" value="LMBE FAMILY PROTEIN"/>
    <property type="match status" value="1"/>
</dbReference>
<dbReference type="Pfam" id="PF02585">
    <property type="entry name" value="PIG-L"/>
    <property type="match status" value="1"/>
</dbReference>
<dbReference type="Proteomes" id="UP000265614">
    <property type="component" value="Unassembled WGS sequence"/>
</dbReference>
<name>A0A3A3YZA0_9ACTN</name>
<dbReference type="GO" id="GO:0016137">
    <property type="term" value="P:glycoside metabolic process"/>
    <property type="evidence" value="ECO:0007669"/>
    <property type="project" value="UniProtKB-ARBA"/>
</dbReference>
<dbReference type="PANTHER" id="PTHR12993">
    <property type="entry name" value="N-ACETYLGLUCOSAMINYL-PHOSPHATIDYLINOSITOL DE-N-ACETYLASE-RELATED"/>
    <property type="match status" value="1"/>
</dbReference>
<evidence type="ECO:0000256" key="1">
    <source>
        <dbReference type="ARBA" id="ARBA00022833"/>
    </source>
</evidence>
<gene>
    <name evidence="2" type="ORF">D5H78_12070</name>
</gene>
<keyword evidence="3" id="KW-1185">Reference proteome</keyword>
<keyword evidence="1" id="KW-0862">Zinc</keyword>
<dbReference type="OrthoDB" id="3514174at2"/>
<evidence type="ECO:0000313" key="3">
    <source>
        <dbReference type="Proteomes" id="UP000265614"/>
    </source>
</evidence>
<dbReference type="GO" id="GO:0016811">
    <property type="term" value="F:hydrolase activity, acting on carbon-nitrogen (but not peptide) bonds, in linear amides"/>
    <property type="evidence" value="ECO:0007669"/>
    <property type="project" value="TreeGrafter"/>
</dbReference>
<accession>A0A3A3YZA0</accession>
<dbReference type="RefSeq" id="WP_119950742.1">
    <property type="nucleotide sequence ID" value="NZ_QZEZ01000005.1"/>
</dbReference>
<organism evidence="2 3">
    <name type="scientific">Vallicoccus soli</name>
    <dbReference type="NCBI Taxonomy" id="2339232"/>
    <lineage>
        <taxon>Bacteria</taxon>
        <taxon>Bacillati</taxon>
        <taxon>Actinomycetota</taxon>
        <taxon>Actinomycetes</taxon>
        <taxon>Motilibacterales</taxon>
        <taxon>Vallicoccaceae</taxon>
        <taxon>Vallicoccus</taxon>
    </lineage>
</organism>
<dbReference type="Gene3D" id="3.40.50.10320">
    <property type="entry name" value="LmbE-like"/>
    <property type="match status" value="1"/>
</dbReference>